<gene>
    <name evidence="1" type="ORF">M422DRAFT_264060</name>
</gene>
<dbReference type="HOGENOM" id="CLU_1391013_0_0_1"/>
<dbReference type="AlphaFoldDB" id="A0A0C9UXE0"/>
<organism evidence="1 2">
    <name type="scientific">Sphaerobolus stellatus (strain SS14)</name>
    <dbReference type="NCBI Taxonomy" id="990650"/>
    <lineage>
        <taxon>Eukaryota</taxon>
        <taxon>Fungi</taxon>
        <taxon>Dikarya</taxon>
        <taxon>Basidiomycota</taxon>
        <taxon>Agaricomycotina</taxon>
        <taxon>Agaricomycetes</taxon>
        <taxon>Phallomycetidae</taxon>
        <taxon>Geastrales</taxon>
        <taxon>Sphaerobolaceae</taxon>
        <taxon>Sphaerobolus</taxon>
    </lineage>
</organism>
<keyword evidence="2" id="KW-1185">Reference proteome</keyword>
<evidence type="ECO:0000313" key="2">
    <source>
        <dbReference type="Proteomes" id="UP000054279"/>
    </source>
</evidence>
<dbReference type="Proteomes" id="UP000054279">
    <property type="component" value="Unassembled WGS sequence"/>
</dbReference>
<proteinExistence type="predicted"/>
<accession>A0A0C9UXE0</accession>
<dbReference type="EMBL" id="KN837206">
    <property type="protein sequence ID" value="KIJ33922.1"/>
    <property type="molecule type" value="Genomic_DNA"/>
</dbReference>
<reference evidence="1 2" key="1">
    <citation type="submission" date="2014-06" db="EMBL/GenBank/DDBJ databases">
        <title>Evolutionary Origins and Diversification of the Mycorrhizal Mutualists.</title>
        <authorList>
            <consortium name="DOE Joint Genome Institute"/>
            <consortium name="Mycorrhizal Genomics Consortium"/>
            <person name="Kohler A."/>
            <person name="Kuo A."/>
            <person name="Nagy L.G."/>
            <person name="Floudas D."/>
            <person name="Copeland A."/>
            <person name="Barry K.W."/>
            <person name="Cichocki N."/>
            <person name="Veneault-Fourrey C."/>
            <person name="LaButti K."/>
            <person name="Lindquist E.A."/>
            <person name="Lipzen A."/>
            <person name="Lundell T."/>
            <person name="Morin E."/>
            <person name="Murat C."/>
            <person name="Riley R."/>
            <person name="Ohm R."/>
            <person name="Sun H."/>
            <person name="Tunlid A."/>
            <person name="Henrissat B."/>
            <person name="Grigoriev I.V."/>
            <person name="Hibbett D.S."/>
            <person name="Martin F."/>
        </authorList>
    </citation>
    <scope>NUCLEOTIDE SEQUENCE [LARGE SCALE GENOMIC DNA]</scope>
    <source>
        <strain evidence="1 2">SS14</strain>
    </source>
</reference>
<name>A0A0C9UXE0_SPHS4</name>
<protein>
    <submittedName>
        <fullName evidence="1">Uncharacterized protein</fullName>
    </submittedName>
</protein>
<sequence>MGVGEMIYMSFTPSAPKRKFADKVQTAVPQPGGFIMPEILPADFSLAKPGDVCSICEKLHLTPRRFVLIKGEDEDADRDQRMIERGELALGRVGDMKKKQHCPLCRLVLVALGLGIRSLEDGVGIKMSWNVEGFYFNGSYTPQIRILRPHAESLLGDAIGSLGEGLNFFPEITILANDAPRERSHSIYIILKLWLC</sequence>
<evidence type="ECO:0000313" key="1">
    <source>
        <dbReference type="EMBL" id="KIJ33922.1"/>
    </source>
</evidence>